<sequence length="104" mass="11536">MNGLVTILTGGFPILEAEKGRGKGSVLSPCVLHTILRPRVFRRCQGKVRFCGVILLGSSSVGVSHCYPPIFWRLNLIDRTSFLPFSRVVSDLRCEFVSIAQPFL</sequence>
<organism evidence="1">
    <name type="scientific">Ensete ventricosum</name>
    <name type="common">Abyssinian banana</name>
    <name type="synonym">Musa ensete</name>
    <dbReference type="NCBI Taxonomy" id="4639"/>
    <lineage>
        <taxon>Eukaryota</taxon>
        <taxon>Viridiplantae</taxon>
        <taxon>Streptophyta</taxon>
        <taxon>Embryophyta</taxon>
        <taxon>Tracheophyta</taxon>
        <taxon>Spermatophyta</taxon>
        <taxon>Magnoliopsida</taxon>
        <taxon>Liliopsida</taxon>
        <taxon>Zingiberales</taxon>
        <taxon>Musaceae</taxon>
        <taxon>Ensete</taxon>
    </lineage>
</organism>
<reference evidence="1" key="1">
    <citation type="journal article" date="2018" name="Data Brief">
        <title>Genome sequence data from 17 accessions of Ensete ventricosum, a staple food crop for millions in Ethiopia.</title>
        <authorList>
            <person name="Yemataw Z."/>
            <person name="Muzemil S."/>
            <person name="Ambachew D."/>
            <person name="Tripathi L."/>
            <person name="Tesfaye K."/>
            <person name="Chala A."/>
            <person name="Farbos A."/>
            <person name="O'Neill P."/>
            <person name="Moore K."/>
            <person name="Grant M."/>
            <person name="Studholme D.J."/>
        </authorList>
    </citation>
    <scope>NUCLEOTIDE SEQUENCE [LARGE SCALE GENOMIC DNA]</scope>
    <source>
        <tissue evidence="1">Leaf</tissue>
    </source>
</reference>
<accession>A0A445MEU4</accession>
<name>A0A445MEU4_ENSVE</name>
<gene>
    <name evidence="1" type="ORF">BHM03_00017096</name>
</gene>
<protein>
    <submittedName>
        <fullName evidence="1">Uncharacterized protein</fullName>
    </submittedName>
</protein>
<proteinExistence type="predicted"/>
<dbReference type="Proteomes" id="UP000290560">
    <property type="component" value="Unassembled WGS sequence"/>
</dbReference>
<evidence type="ECO:0000313" key="1">
    <source>
        <dbReference type="EMBL" id="RZR72785.1"/>
    </source>
</evidence>
<dbReference type="EMBL" id="KV875756">
    <property type="protein sequence ID" value="RZR72785.1"/>
    <property type="molecule type" value="Genomic_DNA"/>
</dbReference>
<dbReference type="AlphaFoldDB" id="A0A445MEU4"/>